<proteinExistence type="predicted"/>
<dbReference type="EMBL" id="BARV01029577">
    <property type="protein sequence ID" value="GAI32894.1"/>
    <property type="molecule type" value="Genomic_DNA"/>
</dbReference>
<comment type="caution">
    <text evidence="1">The sequence shown here is derived from an EMBL/GenBank/DDBJ whole genome shotgun (WGS) entry which is preliminary data.</text>
</comment>
<evidence type="ECO:0000313" key="1">
    <source>
        <dbReference type="EMBL" id="GAI32894.1"/>
    </source>
</evidence>
<sequence length="51" mass="5700">MVSSEYLGVTFRASAVVIDPFSSKYSISLICRSFKGTWEPTRPLTLISKDN</sequence>
<feature type="non-terminal residue" evidence="1">
    <location>
        <position position="51"/>
    </location>
</feature>
<reference evidence="1" key="1">
    <citation type="journal article" date="2014" name="Front. Microbiol.">
        <title>High frequency of phylogenetically diverse reductive dehalogenase-homologous genes in deep subseafloor sedimentary metagenomes.</title>
        <authorList>
            <person name="Kawai M."/>
            <person name="Futagami T."/>
            <person name="Toyoda A."/>
            <person name="Takaki Y."/>
            <person name="Nishi S."/>
            <person name="Hori S."/>
            <person name="Arai W."/>
            <person name="Tsubouchi T."/>
            <person name="Morono Y."/>
            <person name="Uchiyama I."/>
            <person name="Ito T."/>
            <person name="Fujiyama A."/>
            <person name="Inagaki F."/>
            <person name="Takami H."/>
        </authorList>
    </citation>
    <scope>NUCLEOTIDE SEQUENCE</scope>
    <source>
        <strain evidence="1">Expedition CK06-06</strain>
    </source>
</reference>
<gene>
    <name evidence="1" type="ORF">S06H3_47130</name>
</gene>
<organism evidence="1">
    <name type="scientific">marine sediment metagenome</name>
    <dbReference type="NCBI Taxonomy" id="412755"/>
    <lineage>
        <taxon>unclassified sequences</taxon>
        <taxon>metagenomes</taxon>
        <taxon>ecological metagenomes</taxon>
    </lineage>
</organism>
<accession>X1PPT2</accession>
<protein>
    <submittedName>
        <fullName evidence="1">Uncharacterized protein</fullName>
    </submittedName>
</protein>
<dbReference type="AlphaFoldDB" id="X1PPT2"/>
<name>X1PPT2_9ZZZZ</name>